<sequence>MKEELDMEARKNIIRSMVWDAKAREDDPELGSYGLNQALLKRVEMLEMYVMRGTYRWCNNLNSQMYPNNNLLGHNSES</sequence>
<comment type="similarity">
    <text evidence="1">Belongs to the LOB domain-containing protein family.</text>
</comment>
<proteinExistence type="inferred from homology"/>
<dbReference type="Proteomes" id="UP001180020">
    <property type="component" value="Unassembled WGS sequence"/>
</dbReference>
<protein>
    <recommendedName>
        <fullName evidence="2">LOB domain-containing protein</fullName>
    </recommendedName>
</protein>
<evidence type="ECO:0000256" key="1">
    <source>
        <dbReference type="ARBA" id="ARBA00005474"/>
    </source>
</evidence>
<accession>A0AAV9DKZ0</accession>
<dbReference type="AlphaFoldDB" id="A0AAV9DKZ0"/>
<reference evidence="3" key="1">
    <citation type="journal article" date="2023" name="Nat. Commun.">
        <title>Diploid and tetraploid genomes of Acorus and the evolution of monocots.</title>
        <authorList>
            <person name="Ma L."/>
            <person name="Liu K.W."/>
            <person name="Li Z."/>
            <person name="Hsiao Y.Y."/>
            <person name="Qi Y."/>
            <person name="Fu T."/>
            <person name="Tang G.D."/>
            <person name="Zhang D."/>
            <person name="Sun W.H."/>
            <person name="Liu D.K."/>
            <person name="Li Y."/>
            <person name="Chen G.Z."/>
            <person name="Liu X.D."/>
            <person name="Liao X.Y."/>
            <person name="Jiang Y.T."/>
            <person name="Yu X."/>
            <person name="Hao Y."/>
            <person name="Huang J."/>
            <person name="Zhao X.W."/>
            <person name="Ke S."/>
            <person name="Chen Y.Y."/>
            <person name="Wu W.L."/>
            <person name="Hsu J.L."/>
            <person name="Lin Y.F."/>
            <person name="Huang M.D."/>
            <person name="Li C.Y."/>
            <person name="Huang L."/>
            <person name="Wang Z.W."/>
            <person name="Zhao X."/>
            <person name="Zhong W.Y."/>
            <person name="Peng D.H."/>
            <person name="Ahmad S."/>
            <person name="Lan S."/>
            <person name="Zhang J.S."/>
            <person name="Tsai W.C."/>
            <person name="Van de Peer Y."/>
            <person name="Liu Z.J."/>
        </authorList>
    </citation>
    <scope>NUCLEOTIDE SEQUENCE</scope>
    <source>
        <strain evidence="3">CP</strain>
    </source>
</reference>
<evidence type="ECO:0000313" key="4">
    <source>
        <dbReference type="Proteomes" id="UP001180020"/>
    </source>
</evidence>
<name>A0AAV9DKZ0_ACOCL</name>
<dbReference type="InterPro" id="IPR004883">
    <property type="entry name" value="LOB"/>
</dbReference>
<comment type="caution">
    <text evidence="3">The sequence shown here is derived from an EMBL/GenBank/DDBJ whole genome shotgun (WGS) entry which is preliminary data.</text>
</comment>
<dbReference type="EMBL" id="JAUJYO010000012">
    <property type="protein sequence ID" value="KAK1301571.1"/>
    <property type="molecule type" value="Genomic_DNA"/>
</dbReference>
<evidence type="ECO:0000313" key="3">
    <source>
        <dbReference type="EMBL" id="KAK1301571.1"/>
    </source>
</evidence>
<feature type="domain" description="LOB" evidence="2">
    <location>
        <begin position="3"/>
        <end position="50"/>
    </location>
</feature>
<reference evidence="3" key="2">
    <citation type="submission" date="2023-06" db="EMBL/GenBank/DDBJ databases">
        <authorList>
            <person name="Ma L."/>
            <person name="Liu K.-W."/>
            <person name="Li Z."/>
            <person name="Hsiao Y.-Y."/>
            <person name="Qi Y."/>
            <person name="Fu T."/>
            <person name="Tang G."/>
            <person name="Zhang D."/>
            <person name="Sun W.-H."/>
            <person name="Liu D.-K."/>
            <person name="Li Y."/>
            <person name="Chen G.-Z."/>
            <person name="Liu X.-D."/>
            <person name="Liao X.-Y."/>
            <person name="Jiang Y.-T."/>
            <person name="Yu X."/>
            <person name="Hao Y."/>
            <person name="Huang J."/>
            <person name="Zhao X.-W."/>
            <person name="Ke S."/>
            <person name="Chen Y.-Y."/>
            <person name="Wu W.-L."/>
            <person name="Hsu J.-L."/>
            <person name="Lin Y.-F."/>
            <person name="Huang M.-D."/>
            <person name="Li C.-Y."/>
            <person name="Huang L."/>
            <person name="Wang Z.-W."/>
            <person name="Zhao X."/>
            <person name="Zhong W.-Y."/>
            <person name="Peng D.-H."/>
            <person name="Ahmad S."/>
            <person name="Lan S."/>
            <person name="Zhang J.-S."/>
            <person name="Tsai W.-C."/>
            <person name="Van De Peer Y."/>
            <person name="Liu Z.-J."/>
        </authorList>
    </citation>
    <scope>NUCLEOTIDE SEQUENCE</scope>
    <source>
        <strain evidence="3">CP</strain>
        <tissue evidence="3">Leaves</tissue>
    </source>
</reference>
<organism evidence="3 4">
    <name type="scientific">Acorus calamus</name>
    <name type="common">Sweet flag</name>
    <dbReference type="NCBI Taxonomy" id="4465"/>
    <lineage>
        <taxon>Eukaryota</taxon>
        <taxon>Viridiplantae</taxon>
        <taxon>Streptophyta</taxon>
        <taxon>Embryophyta</taxon>
        <taxon>Tracheophyta</taxon>
        <taxon>Spermatophyta</taxon>
        <taxon>Magnoliopsida</taxon>
        <taxon>Liliopsida</taxon>
        <taxon>Acoraceae</taxon>
        <taxon>Acorus</taxon>
    </lineage>
</organism>
<keyword evidence="4" id="KW-1185">Reference proteome</keyword>
<dbReference type="Pfam" id="PF03195">
    <property type="entry name" value="LOB"/>
    <property type="match status" value="1"/>
</dbReference>
<evidence type="ECO:0000259" key="2">
    <source>
        <dbReference type="Pfam" id="PF03195"/>
    </source>
</evidence>
<gene>
    <name evidence="3" type="ORF">QJS10_CPB12g01050</name>
</gene>